<dbReference type="PANTHER" id="PTHR46111">
    <property type="entry name" value="RIBOSOMAL RNA SMALL SUBUNIT METHYLTRANSFERASE I"/>
    <property type="match status" value="1"/>
</dbReference>
<accession>A0A839UT33</accession>
<dbReference type="Pfam" id="PF00590">
    <property type="entry name" value="TP_methylase"/>
    <property type="match status" value="1"/>
</dbReference>
<comment type="caution">
    <text evidence="9">The sequence shown here is derived from an EMBL/GenBank/DDBJ whole genome shotgun (WGS) entry which is preliminary data.</text>
</comment>
<comment type="subcellular location">
    <subcellularLocation>
        <location evidence="6">Cytoplasm</location>
    </subcellularLocation>
</comment>
<feature type="domain" description="Tetrapyrrole methylase" evidence="7">
    <location>
        <begin position="6"/>
        <end position="203"/>
    </location>
</feature>
<dbReference type="NCBIfam" id="TIGR00096">
    <property type="entry name" value="16S rRNA (cytidine(1402)-2'-O)-methyltransferase"/>
    <property type="match status" value="1"/>
</dbReference>
<dbReference type="InterPro" id="IPR008189">
    <property type="entry name" value="rRNA_ssu_MeTfrase_I"/>
</dbReference>
<evidence type="ECO:0000256" key="2">
    <source>
        <dbReference type="ARBA" id="ARBA00022552"/>
    </source>
</evidence>
<evidence type="ECO:0000256" key="4">
    <source>
        <dbReference type="ARBA" id="ARBA00022679"/>
    </source>
</evidence>
<organism evidence="9 10">
    <name type="scientific">Simiduia aestuariiviva</name>
    <dbReference type="NCBI Taxonomy" id="1510459"/>
    <lineage>
        <taxon>Bacteria</taxon>
        <taxon>Pseudomonadati</taxon>
        <taxon>Pseudomonadota</taxon>
        <taxon>Gammaproteobacteria</taxon>
        <taxon>Cellvibrionales</taxon>
        <taxon>Cellvibrionaceae</taxon>
        <taxon>Simiduia</taxon>
    </lineage>
</organism>
<dbReference type="EMBL" id="JACHXZ010000003">
    <property type="protein sequence ID" value="MBB3169116.1"/>
    <property type="molecule type" value="Genomic_DNA"/>
</dbReference>
<keyword evidence="1 6" id="KW-0963">Cytoplasm</keyword>
<sequence>MNEPALYVVATPIGNLGDMVPRAVETLQTVDVIAAEDTRHSAKLLEHFHIETPLVAYHDHSDAQRTLQLVARIQAGQSVALISDAGTPLVSDPGYQLVAAARAAGVRVVPVPGACAVIAALSASGLPSDRFSFEGFLPAKQVARSKRLADLASETQTLIFYEAPHRIHATLTDVAEIMGADRTVVVARELTKTFETFLSGSAEAVLAKVAADSNQQRGEIVLLVAGAPKQQLVELDGDAQRIMSLLAAELPPKRASALAEQITGVKKKVLYQWYVDQQ</sequence>
<dbReference type="PIRSF" id="PIRSF005917">
    <property type="entry name" value="MTase_YraL"/>
    <property type="match status" value="1"/>
</dbReference>
<evidence type="ECO:0000256" key="5">
    <source>
        <dbReference type="ARBA" id="ARBA00022691"/>
    </source>
</evidence>
<protein>
    <recommendedName>
        <fullName evidence="6">Ribosomal RNA small subunit methyltransferase I</fullName>
        <ecNumber evidence="6">2.1.1.198</ecNumber>
    </recommendedName>
    <alternativeName>
        <fullName evidence="6">16S rRNA 2'-O-ribose C1402 methyltransferase</fullName>
    </alternativeName>
    <alternativeName>
        <fullName evidence="6">rRNA (cytidine-2'-O-)-methyltransferase RsmI</fullName>
    </alternativeName>
</protein>
<dbReference type="InterPro" id="IPR035996">
    <property type="entry name" value="4pyrrol_Methylase_sf"/>
</dbReference>
<dbReference type="InterPro" id="IPR014777">
    <property type="entry name" value="4pyrrole_Mease_sub1"/>
</dbReference>
<dbReference type="CDD" id="cd11648">
    <property type="entry name" value="RsmI"/>
    <property type="match status" value="1"/>
</dbReference>
<dbReference type="InterPro" id="IPR053910">
    <property type="entry name" value="RsmI_HTH"/>
</dbReference>
<comment type="catalytic activity">
    <reaction evidence="6">
        <text>cytidine(1402) in 16S rRNA + S-adenosyl-L-methionine = 2'-O-methylcytidine(1402) in 16S rRNA + S-adenosyl-L-homocysteine + H(+)</text>
        <dbReference type="Rhea" id="RHEA:42924"/>
        <dbReference type="Rhea" id="RHEA-COMP:10285"/>
        <dbReference type="Rhea" id="RHEA-COMP:10286"/>
        <dbReference type="ChEBI" id="CHEBI:15378"/>
        <dbReference type="ChEBI" id="CHEBI:57856"/>
        <dbReference type="ChEBI" id="CHEBI:59789"/>
        <dbReference type="ChEBI" id="CHEBI:74495"/>
        <dbReference type="ChEBI" id="CHEBI:82748"/>
        <dbReference type="EC" id="2.1.1.198"/>
    </reaction>
</comment>
<dbReference type="Gene3D" id="3.40.1010.10">
    <property type="entry name" value="Cobalt-precorrin-4 Transmethylase, Domain 1"/>
    <property type="match status" value="1"/>
</dbReference>
<dbReference type="InterPro" id="IPR000878">
    <property type="entry name" value="4pyrrol_Mease"/>
</dbReference>
<keyword evidence="5 6" id="KW-0949">S-adenosyl-L-methionine</keyword>
<evidence type="ECO:0000256" key="3">
    <source>
        <dbReference type="ARBA" id="ARBA00022603"/>
    </source>
</evidence>
<comment type="similarity">
    <text evidence="6">Belongs to the methyltransferase superfamily. RsmI family.</text>
</comment>
<reference evidence="9 10" key="1">
    <citation type="submission" date="2020-08" db="EMBL/GenBank/DDBJ databases">
        <title>Genomic Encyclopedia of Type Strains, Phase III (KMG-III): the genomes of soil and plant-associated and newly described type strains.</title>
        <authorList>
            <person name="Whitman W."/>
        </authorList>
    </citation>
    <scope>NUCLEOTIDE SEQUENCE [LARGE SCALE GENOMIC DNA]</scope>
    <source>
        <strain evidence="9 10">CECT 8571</strain>
    </source>
</reference>
<dbReference type="SUPFAM" id="SSF53790">
    <property type="entry name" value="Tetrapyrrole methylase"/>
    <property type="match status" value="1"/>
</dbReference>
<keyword evidence="3 6" id="KW-0489">Methyltransferase</keyword>
<dbReference type="InterPro" id="IPR018063">
    <property type="entry name" value="SAM_MeTrfase_RsmI_CS"/>
</dbReference>
<dbReference type="GO" id="GO:0005737">
    <property type="term" value="C:cytoplasm"/>
    <property type="evidence" value="ECO:0007669"/>
    <property type="project" value="UniProtKB-SubCell"/>
</dbReference>
<dbReference type="EC" id="2.1.1.198" evidence="6"/>
<evidence type="ECO:0000256" key="1">
    <source>
        <dbReference type="ARBA" id="ARBA00022490"/>
    </source>
</evidence>
<dbReference type="PANTHER" id="PTHR46111:SF1">
    <property type="entry name" value="RIBOSOMAL RNA SMALL SUBUNIT METHYLTRANSFERASE I"/>
    <property type="match status" value="1"/>
</dbReference>
<dbReference type="AlphaFoldDB" id="A0A839UT33"/>
<feature type="domain" description="RsmI HTH" evidence="8">
    <location>
        <begin position="234"/>
        <end position="276"/>
    </location>
</feature>
<evidence type="ECO:0000313" key="10">
    <source>
        <dbReference type="Proteomes" id="UP000559987"/>
    </source>
</evidence>
<dbReference type="FunFam" id="3.40.1010.10:FF:000002">
    <property type="entry name" value="Ribosomal RNA small subunit methyltransferase I"/>
    <property type="match status" value="1"/>
</dbReference>
<dbReference type="HAMAP" id="MF_01877">
    <property type="entry name" value="16SrRNA_methyltr_I"/>
    <property type="match status" value="1"/>
</dbReference>
<evidence type="ECO:0000313" key="9">
    <source>
        <dbReference type="EMBL" id="MBB3169116.1"/>
    </source>
</evidence>
<evidence type="ECO:0000259" key="8">
    <source>
        <dbReference type="Pfam" id="PF23016"/>
    </source>
</evidence>
<dbReference type="PROSITE" id="PS01296">
    <property type="entry name" value="RSMI"/>
    <property type="match status" value="1"/>
</dbReference>
<keyword evidence="4 6" id="KW-0808">Transferase</keyword>
<comment type="function">
    <text evidence="6">Catalyzes the 2'-O-methylation of the ribose of cytidine 1402 (C1402) in 16S rRNA.</text>
</comment>
<dbReference type="RefSeq" id="WP_183910606.1">
    <property type="nucleotide sequence ID" value="NZ_JACHXZ010000003.1"/>
</dbReference>
<dbReference type="FunFam" id="3.30.950.10:FF:000002">
    <property type="entry name" value="Ribosomal RNA small subunit methyltransferase I"/>
    <property type="match status" value="1"/>
</dbReference>
<proteinExistence type="inferred from homology"/>
<dbReference type="Proteomes" id="UP000559987">
    <property type="component" value="Unassembled WGS sequence"/>
</dbReference>
<keyword evidence="10" id="KW-1185">Reference proteome</keyword>
<keyword evidence="2 6" id="KW-0698">rRNA processing</keyword>
<name>A0A839UT33_9GAMM</name>
<dbReference type="Pfam" id="PF23016">
    <property type="entry name" value="RsmI_C"/>
    <property type="match status" value="1"/>
</dbReference>
<gene>
    <name evidence="6" type="primary">rsmI</name>
    <name evidence="9" type="ORF">FHS30_002324</name>
</gene>
<evidence type="ECO:0000256" key="6">
    <source>
        <dbReference type="HAMAP-Rule" id="MF_01877"/>
    </source>
</evidence>
<evidence type="ECO:0000259" key="7">
    <source>
        <dbReference type="Pfam" id="PF00590"/>
    </source>
</evidence>
<dbReference type="Gene3D" id="3.30.950.10">
    <property type="entry name" value="Methyltransferase, Cobalt-precorrin-4 Transmethylase, Domain 2"/>
    <property type="match status" value="1"/>
</dbReference>
<dbReference type="InterPro" id="IPR014776">
    <property type="entry name" value="4pyrrole_Mease_sub2"/>
</dbReference>
<dbReference type="GO" id="GO:0070677">
    <property type="term" value="F:rRNA (cytosine-2'-O-)-methyltransferase activity"/>
    <property type="evidence" value="ECO:0007669"/>
    <property type="project" value="UniProtKB-UniRule"/>
</dbReference>